<evidence type="ECO:0000256" key="3">
    <source>
        <dbReference type="ARBA" id="ARBA00047831"/>
    </source>
</evidence>
<gene>
    <name evidence="5" type="ORF">D9V41_14435</name>
</gene>
<dbReference type="InterPro" id="IPR043519">
    <property type="entry name" value="NT_sf"/>
</dbReference>
<dbReference type="GO" id="GO:0046677">
    <property type="term" value="P:response to antibiotic"/>
    <property type="evidence" value="ECO:0007669"/>
    <property type="project" value="UniProtKB-KW"/>
</dbReference>
<dbReference type="AlphaFoldDB" id="A0A3L8PJD4"/>
<evidence type="ECO:0000313" key="5">
    <source>
        <dbReference type="EMBL" id="RLV54793.1"/>
    </source>
</evidence>
<organism evidence="5 6">
    <name type="scientific">Aeromicrobium phragmitis</name>
    <dbReference type="NCBI Taxonomy" id="2478914"/>
    <lineage>
        <taxon>Bacteria</taxon>
        <taxon>Bacillati</taxon>
        <taxon>Actinomycetota</taxon>
        <taxon>Actinomycetes</taxon>
        <taxon>Propionibacteriales</taxon>
        <taxon>Nocardioidaceae</taxon>
        <taxon>Aeromicrobium</taxon>
    </lineage>
</organism>
<accession>A0A3L8PJD4</accession>
<dbReference type="Pfam" id="PF13427">
    <property type="entry name" value="AadA_C"/>
    <property type="match status" value="1"/>
</dbReference>
<name>A0A3L8PJD4_9ACTN</name>
<protein>
    <submittedName>
        <fullName evidence="5">DUF4111 domain-containing protein</fullName>
    </submittedName>
</protein>
<comment type="caution">
    <text evidence="5">The sequence shown here is derived from an EMBL/GenBank/DDBJ whole genome shotgun (WGS) entry which is preliminary data.</text>
</comment>
<keyword evidence="1" id="KW-0808">Transferase</keyword>
<dbReference type="Gene3D" id="3.30.460.10">
    <property type="entry name" value="Beta Polymerase, domain 2"/>
    <property type="match status" value="1"/>
</dbReference>
<keyword evidence="2" id="KW-0046">Antibiotic resistance</keyword>
<keyword evidence="6" id="KW-1185">Reference proteome</keyword>
<dbReference type="InterPro" id="IPR025184">
    <property type="entry name" value="AadA_C"/>
</dbReference>
<dbReference type="Proteomes" id="UP000282515">
    <property type="component" value="Unassembled WGS sequence"/>
</dbReference>
<feature type="domain" description="Adenylyltransferase AadA C-terminal" evidence="4">
    <location>
        <begin position="160"/>
        <end position="259"/>
    </location>
</feature>
<dbReference type="RefSeq" id="WP_121795289.1">
    <property type="nucleotide sequence ID" value="NZ_RDBF01000013.1"/>
</dbReference>
<evidence type="ECO:0000313" key="6">
    <source>
        <dbReference type="Proteomes" id="UP000282515"/>
    </source>
</evidence>
<dbReference type="PIRSF" id="PIRSF000819">
    <property type="entry name" value="Streptomycin_3-adenylyltransf"/>
    <property type="match status" value="1"/>
</dbReference>
<dbReference type="SUPFAM" id="SSF81301">
    <property type="entry name" value="Nucleotidyltransferase"/>
    <property type="match status" value="1"/>
</dbReference>
<sequence length="267" mass="29033">MTTRRGTPQVDDVIAPVVDHVRRDDPGGVLGLYLYGSAVAAELRADSDVDLMLITQRSLTNHERARLVAVLLDASGWSGHAGRFPEVAHRRPIELTSLVLSDVESGRAPPRRDFQYGEWLREEIAAGRLIEPEDDPDVVTLLAMAQAAHRVVQGADLADLLPPVTHERLRRAILAAIPDILAEIEGDERNTLLALARSLVTLRTGRIVAKHEAADLVAATLGASERELLQRARAGYLGEAPDDWTGDVERVTGLAHKLADRIGACAR</sequence>
<proteinExistence type="predicted"/>
<dbReference type="OrthoDB" id="7058480at2"/>
<reference evidence="5 6" key="1">
    <citation type="submission" date="2018-10" db="EMBL/GenBank/DDBJ databases">
        <title>Aeromicrobium sp. 9W16Y-2 whole genome shotgun sequence.</title>
        <authorList>
            <person name="Li F."/>
        </authorList>
    </citation>
    <scope>NUCLEOTIDE SEQUENCE [LARGE SCALE GENOMIC DNA]</scope>
    <source>
        <strain evidence="5 6">9W16Y-2</strain>
    </source>
</reference>
<evidence type="ECO:0000256" key="2">
    <source>
        <dbReference type="ARBA" id="ARBA00023251"/>
    </source>
</evidence>
<dbReference type="GO" id="GO:0070566">
    <property type="term" value="F:adenylyltransferase activity"/>
    <property type="evidence" value="ECO:0007669"/>
    <property type="project" value="InterPro"/>
</dbReference>
<comment type="catalytic activity">
    <reaction evidence="3">
        <text>spectinomycin + ATP = 9-O-adenylylspectinomycin + diphosphate</text>
        <dbReference type="Rhea" id="RHEA:63228"/>
        <dbReference type="ChEBI" id="CHEBI:30616"/>
        <dbReference type="ChEBI" id="CHEBI:33019"/>
        <dbReference type="ChEBI" id="CHEBI:146260"/>
        <dbReference type="ChEBI" id="CHEBI:146261"/>
    </reaction>
</comment>
<dbReference type="CDD" id="cd05403">
    <property type="entry name" value="NT_KNTase_like"/>
    <property type="match status" value="1"/>
</dbReference>
<dbReference type="EMBL" id="RDBF01000013">
    <property type="protein sequence ID" value="RLV54793.1"/>
    <property type="molecule type" value="Genomic_DNA"/>
</dbReference>
<evidence type="ECO:0000256" key="1">
    <source>
        <dbReference type="ARBA" id="ARBA00022679"/>
    </source>
</evidence>
<dbReference type="InterPro" id="IPR024172">
    <property type="entry name" value="AadA/Aad9"/>
</dbReference>
<evidence type="ECO:0000259" key="4">
    <source>
        <dbReference type="Pfam" id="PF13427"/>
    </source>
</evidence>